<comment type="caution">
    <text evidence="1">The sequence shown here is derived from an EMBL/GenBank/DDBJ whole genome shotgun (WGS) entry which is preliminary data.</text>
</comment>
<gene>
    <name evidence="1" type="ORF">GCM10022210_21220</name>
</gene>
<proteinExistence type="predicted"/>
<organism evidence="1 2">
    <name type="scientific">Mucilaginibacter dorajii</name>
    <dbReference type="NCBI Taxonomy" id="692994"/>
    <lineage>
        <taxon>Bacteria</taxon>
        <taxon>Pseudomonadati</taxon>
        <taxon>Bacteroidota</taxon>
        <taxon>Sphingobacteriia</taxon>
        <taxon>Sphingobacteriales</taxon>
        <taxon>Sphingobacteriaceae</taxon>
        <taxon>Mucilaginibacter</taxon>
    </lineage>
</organism>
<keyword evidence="1" id="KW-0378">Hydrolase</keyword>
<reference evidence="2" key="1">
    <citation type="journal article" date="2019" name="Int. J. Syst. Evol. Microbiol.">
        <title>The Global Catalogue of Microorganisms (GCM) 10K type strain sequencing project: providing services to taxonomists for standard genome sequencing and annotation.</title>
        <authorList>
            <consortium name="The Broad Institute Genomics Platform"/>
            <consortium name="The Broad Institute Genome Sequencing Center for Infectious Disease"/>
            <person name="Wu L."/>
            <person name="Ma J."/>
        </authorList>
    </citation>
    <scope>NUCLEOTIDE SEQUENCE [LARGE SCALE GENOMIC DNA]</scope>
    <source>
        <strain evidence="2">JCM 16601</strain>
    </source>
</reference>
<dbReference type="GO" id="GO:0004519">
    <property type="term" value="F:endonuclease activity"/>
    <property type="evidence" value="ECO:0007669"/>
    <property type="project" value="UniProtKB-KW"/>
</dbReference>
<dbReference type="InterPro" id="IPR018579">
    <property type="entry name" value="Restrct_endonuc_II_LlaJI"/>
</dbReference>
<evidence type="ECO:0000313" key="2">
    <source>
        <dbReference type="Proteomes" id="UP001500742"/>
    </source>
</evidence>
<keyword evidence="2" id="KW-1185">Reference proteome</keyword>
<name>A0ABP7PV42_9SPHI</name>
<accession>A0ABP7PV42</accession>
<evidence type="ECO:0000313" key="1">
    <source>
        <dbReference type="EMBL" id="GAA3971568.1"/>
    </source>
</evidence>
<dbReference type="EMBL" id="BAAAZC010000015">
    <property type="protein sequence ID" value="GAA3971568.1"/>
    <property type="molecule type" value="Genomic_DNA"/>
</dbReference>
<protein>
    <submittedName>
        <fullName evidence="1">LlaJI family restriction endonuclease</fullName>
    </submittedName>
</protein>
<dbReference type="RefSeq" id="WP_259091646.1">
    <property type="nucleotide sequence ID" value="NZ_BAAAZC010000015.1"/>
</dbReference>
<sequence>MHQTDNGITFLFEQAEQYSLAAIKTSLGILYDFFLENNYLSVSFETVSFSYCGIAANATTLFCILPKYLKNQLNLDREYIAQAKKLIKVLKIYQNNINLDIPDSDLINCSSHAFSSEISLADLILNDYLQNGIWSLIQQNIVPNSDNETLWDYTIENTYPVVTKYPYYFELFSFENQYVSNNIIGKIHRWAINYCADKYSELLDINVDNSDEQSLSLEDIGEKNFLLYTIEKELRITFNDRNIRLLKMLAELINSNGAYGDNVYTLYGKNKFEHVWESGVSFCFQNQYQAYKSYLSTPKWINKDKTIISEKHTVRPDVIRWVKDAQNSIMLIIDAKYYMFKFDDISQRADNNPGVGDIIKQYFYQFILGRTTSGAEWLNYPTSYLNILIFPGLIGSFKLMEFIGSVSIENQAIDKPIYNVYLNPDILFKHYIAQIPFSGNQITEFIGASK</sequence>
<keyword evidence="1" id="KW-0255">Endonuclease</keyword>
<dbReference type="Proteomes" id="UP001500742">
    <property type="component" value="Unassembled WGS sequence"/>
</dbReference>
<keyword evidence="1" id="KW-0540">Nuclease</keyword>
<dbReference type="Pfam" id="PF09563">
    <property type="entry name" value="RE_LlaJI"/>
    <property type="match status" value="1"/>
</dbReference>